<reference evidence="8 9" key="1">
    <citation type="submission" date="2018-04" db="EMBL/GenBank/DDBJ databases">
        <authorList>
            <person name="Huttner S."/>
            <person name="Dainat J."/>
        </authorList>
    </citation>
    <scope>NUCLEOTIDE SEQUENCE [LARGE SCALE GENOMIC DNA]</scope>
</reference>
<keyword evidence="2" id="KW-0805">Transcription regulation</keyword>
<sequence>MAIDCPEQRGATFLPHGGPSSADLFCDMTSVSDRETFISAQAPTTSECNWDTLHNLPHNCFAVVLNMLSRLLITTPPTCALSGRLTVPISAPRTPETATTDALHATMSQNRQIIQSLTTLLDCPCSQDEYLLYLMTLVALKVMAQYTAVAAASAPTDNNNPHSLPTPSSPSPTTMPPQPPATPISMWPGLDPESPSSSSSSSPSPPPPPPSSSSLAMVPLGEETQQHLPAATGGCPHRAAAAPAAGARLVLPELQRVQRLVEALCKRLEGVRMRAGGRAAPGSGSSGVGEEDAGLRCCGGLEGPRGVEAALLLSVPTVFQLEEDLRRAGRVLASETLRALGRG</sequence>
<keyword evidence="1" id="KW-0479">Metal-binding</keyword>
<accession>A0A3S4F2X2</accession>
<gene>
    <name evidence="8" type="ORF">TT172_LOCUS8130</name>
</gene>
<keyword evidence="5" id="KW-0539">Nucleus</keyword>
<dbReference type="GO" id="GO:0045122">
    <property type="term" value="P:aflatoxin biosynthetic process"/>
    <property type="evidence" value="ECO:0007669"/>
    <property type="project" value="InterPro"/>
</dbReference>
<protein>
    <submittedName>
        <fullName evidence="8">6f7e50fe-0588-40ac-84fb-3dc55e73ed6b</fullName>
    </submittedName>
</protein>
<dbReference type="GO" id="GO:0003677">
    <property type="term" value="F:DNA binding"/>
    <property type="evidence" value="ECO:0007669"/>
    <property type="project" value="UniProtKB-KW"/>
</dbReference>
<dbReference type="EMBL" id="OUUZ01000015">
    <property type="protein sequence ID" value="SPQ25711.1"/>
    <property type="molecule type" value="Genomic_DNA"/>
</dbReference>
<evidence type="ECO:0000256" key="5">
    <source>
        <dbReference type="ARBA" id="ARBA00023242"/>
    </source>
</evidence>
<feature type="domain" description="Aflatoxin regulatory protein" evidence="7">
    <location>
        <begin position="57"/>
        <end position="162"/>
    </location>
</feature>
<dbReference type="Proteomes" id="UP000289323">
    <property type="component" value="Unassembled WGS sequence"/>
</dbReference>
<feature type="compositionally biased region" description="Pro residues" evidence="6">
    <location>
        <begin position="167"/>
        <end position="182"/>
    </location>
</feature>
<dbReference type="GO" id="GO:0005634">
    <property type="term" value="C:nucleus"/>
    <property type="evidence" value="ECO:0007669"/>
    <property type="project" value="InterPro"/>
</dbReference>
<dbReference type="Pfam" id="PF08493">
    <property type="entry name" value="AflR"/>
    <property type="match status" value="1"/>
</dbReference>
<evidence type="ECO:0000256" key="3">
    <source>
        <dbReference type="ARBA" id="ARBA00023125"/>
    </source>
</evidence>
<proteinExistence type="predicted"/>
<name>A0A3S4F2X2_9PEZI</name>
<evidence type="ECO:0000256" key="6">
    <source>
        <dbReference type="SAM" id="MobiDB-lite"/>
    </source>
</evidence>
<keyword evidence="3" id="KW-0238">DNA-binding</keyword>
<dbReference type="GO" id="GO:0006355">
    <property type="term" value="P:regulation of DNA-templated transcription"/>
    <property type="evidence" value="ECO:0007669"/>
    <property type="project" value="InterPro"/>
</dbReference>
<evidence type="ECO:0000256" key="4">
    <source>
        <dbReference type="ARBA" id="ARBA00023163"/>
    </source>
</evidence>
<evidence type="ECO:0000313" key="8">
    <source>
        <dbReference type="EMBL" id="SPQ25711.1"/>
    </source>
</evidence>
<dbReference type="InterPro" id="IPR013700">
    <property type="entry name" value="AflR"/>
</dbReference>
<evidence type="ECO:0000256" key="2">
    <source>
        <dbReference type="ARBA" id="ARBA00023015"/>
    </source>
</evidence>
<feature type="region of interest" description="Disordered" evidence="6">
    <location>
        <begin position="154"/>
        <end position="216"/>
    </location>
</feature>
<evidence type="ECO:0000259" key="7">
    <source>
        <dbReference type="Pfam" id="PF08493"/>
    </source>
</evidence>
<keyword evidence="4" id="KW-0804">Transcription</keyword>
<evidence type="ECO:0000313" key="9">
    <source>
        <dbReference type="Proteomes" id="UP000289323"/>
    </source>
</evidence>
<dbReference type="AlphaFoldDB" id="A0A3S4F2X2"/>
<organism evidence="8 9">
    <name type="scientific">Thermothielavioides terrestris</name>
    <dbReference type="NCBI Taxonomy" id="2587410"/>
    <lineage>
        <taxon>Eukaryota</taxon>
        <taxon>Fungi</taxon>
        <taxon>Dikarya</taxon>
        <taxon>Ascomycota</taxon>
        <taxon>Pezizomycotina</taxon>
        <taxon>Sordariomycetes</taxon>
        <taxon>Sordariomycetidae</taxon>
        <taxon>Sordariales</taxon>
        <taxon>Chaetomiaceae</taxon>
        <taxon>Thermothielavioides</taxon>
    </lineage>
</organism>
<evidence type="ECO:0000256" key="1">
    <source>
        <dbReference type="ARBA" id="ARBA00022723"/>
    </source>
</evidence>
<dbReference type="GO" id="GO:0046872">
    <property type="term" value="F:metal ion binding"/>
    <property type="evidence" value="ECO:0007669"/>
    <property type="project" value="UniProtKB-KW"/>
</dbReference>